<dbReference type="RefSeq" id="WP_116284586.1">
    <property type="nucleotide sequence ID" value="NZ_NBXA01000034.1"/>
</dbReference>
<keyword evidence="1" id="KW-1133">Transmembrane helix</keyword>
<keyword evidence="1" id="KW-0812">Transmembrane</keyword>
<name>A0A3E0VAQ6_9MICO</name>
<sequence>MNSTNRGANRAVILLAGLLLLAVGLAGLAVGALPTVRTGFADQAPGVLGTVTDALKATPLAATGHSWLWIAAAAIAAVFIVLFVVFIVRQGRGHTRELLAQAPTEHGRTVVDSSVAEQLLQDALSSRPELVGSHVSTYAVKGTSVLKVSVSCRRGVSPADAKDLVEEQLLALDALLGTSVPTLIQISGGFRVRTAGATRLA</sequence>
<accession>A0A3E0VAQ6</accession>
<keyword evidence="1" id="KW-0472">Membrane</keyword>
<dbReference type="OrthoDB" id="5123397at2"/>
<evidence type="ECO:0000313" key="2">
    <source>
        <dbReference type="EMBL" id="RFA06946.1"/>
    </source>
</evidence>
<dbReference type="Proteomes" id="UP000256709">
    <property type="component" value="Unassembled WGS sequence"/>
</dbReference>
<comment type="caution">
    <text evidence="2">The sequence shown here is derived from an EMBL/GenBank/DDBJ whole genome shotgun (WGS) entry which is preliminary data.</text>
</comment>
<evidence type="ECO:0000256" key="1">
    <source>
        <dbReference type="SAM" id="Phobius"/>
    </source>
</evidence>
<feature type="transmembrane region" description="Helical" evidence="1">
    <location>
        <begin position="67"/>
        <end position="88"/>
    </location>
</feature>
<evidence type="ECO:0008006" key="4">
    <source>
        <dbReference type="Google" id="ProtNLM"/>
    </source>
</evidence>
<organism evidence="2 3">
    <name type="scientific">Subtercola boreus</name>
    <dbReference type="NCBI Taxonomy" id="120213"/>
    <lineage>
        <taxon>Bacteria</taxon>
        <taxon>Bacillati</taxon>
        <taxon>Actinomycetota</taxon>
        <taxon>Actinomycetes</taxon>
        <taxon>Micrococcales</taxon>
        <taxon>Microbacteriaceae</taxon>
        <taxon>Subtercola</taxon>
    </lineage>
</organism>
<dbReference type="EMBL" id="NBXA01000034">
    <property type="protein sequence ID" value="RFA06946.1"/>
    <property type="molecule type" value="Genomic_DNA"/>
</dbReference>
<protein>
    <recommendedName>
        <fullName evidence="4">Alkaline shock response membrane anchor protein AmaP</fullName>
    </recommendedName>
</protein>
<evidence type="ECO:0000313" key="3">
    <source>
        <dbReference type="Proteomes" id="UP000256709"/>
    </source>
</evidence>
<dbReference type="AlphaFoldDB" id="A0A3E0VAQ6"/>
<gene>
    <name evidence="2" type="ORF">B7R21_17685</name>
</gene>
<proteinExistence type="predicted"/>
<reference evidence="2 3" key="1">
    <citation type="submission" date="2017-04" db="EMBL/GenBank/DDBJ databases">
        <title>Comparative genome analysis of Subtercola boreus.</title>
        <authorList>
            <person name="Cho Y.-J."/>
            <person name="Cho A."/>
            <person name="Kim O.-S."/>
            <person name="Lee J.-I."/>
        </authorList>
    </citation>
    <scope>NUCLEOTIDE SEQUENCE [LARGE SCALE GENOMIC DNA]</scope>
    <source>
        <strain evidence="2 3">P27444</strain>
    </source>
</reference>